<comment type="caution">
    <text evidence="1">The sequence shown here is derived from an EMBL/GenBank/DDBJ whole genome shotgun (WGS) entry which is preliminary data.</text>
</comment>
<evidence type="ECO:0000313" key="1">
    <source>
        <dbReference type="EMBL" id="KRO09983.1"/>
    </source>
</evidence>
<dbReference type="Proteomes" id="UP000051884">
    <property type="component" value="Unassembled WGS sequence"/>
</dbReference>
<organism evidence="1 2">
    <name type="scientific">Paucilactobacillus hokkaidonensis</name>
    <dbReference type="NCBI Taxonomy" id="1193095"/>
    <lineage>
        <taxon>Bacteria</taxon>
        <taxon>Bacillati</taxon>
        <taxon>Bacillota</taxon>
        <taxon>Bacilli</taxon>
        <taxon>Lactobacillales</taxon>
        <taxon>Lactobacillaceae</taxon>
        <taxon>Paucilactobacillus</taxon>
    </lineage>
</organism>
<protein>
    <submittedName>
        <fullName evidence="1">Uncharacterized protein</fullName>
    </submittedName>
</protein>
<dbReference type="EMBL" id="JQCH01000010">
    <property type="protein sequence ID" value="KRO09983.1"/>
    <property type="molecule type" value="Genomic_DNA"/>
</dbReference>
<name>A0ABR5Q6M8_9LACO</name>
<evidence type="ECO:0000313" key="2">
    <source>
        <dbReference type="Proteomes" id="UP000051884"/>
    </source>
</evidence>
<sequence>MGSVPRVYIDGAQIDGSRGLINLSFNWTTKDGIPGSGKVQYDIQTVDDKGATTLFGERHG</sequence>
<accession>A0ABR5Q6M8</accession>
<gene>
    <name evidence="1" type="ORF">IV59_GL000292</name>
</gene>
<proteinExistence type="predicted"/>
<reference evidence="1 2" key="1">
    <citation type="journal article" date="2015" name="Genome Announc.">
        <title>Expanding the biotechnology potential of lactobacilli through comparative genomics of 213 strains and associated genera.</title>
        <authorList>
            <person name="Sun Z."/>
            <person name="Harris H.M."/>
            <person name="McCann A."/>
            <person name="Guo C."/>
            <person name="Argimon S."/>
            <person name="Zhang W."/>
            <person name="Yang X."/>
            <person name="Jeffery I.B."/>
            <person name="Cooney J.C."/>
            <person name="Kagawa T.F."/>
            <person name="Liu W."/>
            <person name="Song Y."/>
            <person name="Salvetti E."/>
            <person name="Wrobel A."/>
            <person name="Rasinkangas P."/>
            <person name="Parkhill J."/>
            <person name="Rea M.C."/>
            <person name="O'Sullivan O."/>
            <person name="Ritari J."/>
            <person name="Douillard F.P."/>
            <person name="Paul Ross R."/>
            <person name="Yang R."/>
            <person name="Briner A.E."/>
            <person name="Felis G.E."/>
            <person name="de Vos W.M."/>
            <person name="Barrangou R."/>
            <person name="Klaenhammer T.R."/>
            <person name="Caufield P.W."/>
            <person name="Cui Y."/>
            <person name="Zhang H."/>
            <person name="O'Toole P.W."/>
        </authorList>
    </citation>
    <scope>NUCLEOTIDE SEQUENCE [LARGE SCALE GENOMIC DNA]</scope>
    <source>
        <strain evidence="1 2">DSM 26202</strain>
    </source>
</reference>
<keyword evidence="2" id="KW-1185">Reference proteome</keyword>